<reference evidence="14" key="3">
    <citation type="submission" date="2011-05" db="EMBL/GenBank/DDBJ databases">
        <title>Complete sequence of Methylomonas methanica MC09.</title>
        <authorList>
            <consortium name="US DOE Joint Genome Institute"/>
            <person name="Lucas S."/>
            <person name="Han J."/>
            <person name="Lapidus A."/>
            <person name="Cheng J.-F."/>
            <person name="Goodwin L."/>
            <person name="Pitluck S."/>
            <person name="Peters L."/>
            <person name="Mikhailova N."/>
            <person name="Teshima H."/>
            <person name="Han C."/>
            <person name="Tapia R."/>
            <person name="Land M."/>
            <person name="Hauser L."/>
            <person name="Kyrpides N."/>
            <person name="Ivanova N."/>
            <person name="Pagani I."/>
            <person name="Stein L."/>
            <person name="Woyke T."/>
        </authorList>
    </citation>
    <scope>NUCLEOTIDE SEQUENCE [LARGE SCALE GENOMIC DNA]</scope>
    <source>
        <strain evidence="14">MC09</strain>
    </source>
</reference>
<dbReference type="Gene3D" id="3.30.450.20">
    <property type="entry name" value="PAS domain"/>
    <property type="match status" value="1"/>
</dbReference>
<dbReference type="GO" id="GO:0071111">
    <property type="term" value="F:cyclic-guanylate-specific phosphodiesterase activity"/>
    <property type="evidence" value="ECO:0007669"/>
    <property type="project" value="UniProtKB-EC"/>
</dbReference>
<dbReference type="InterPro" id="IPR052155">
    <property type="entry name" value="Biofilm_reg_signaling"/>
</dbReference>
<dbReference type="Gene3D" id="3.20.20.450">
    <property type="entry name" value="EAL domain"/>
    <property type="match status" value="1"/>
</dbReference>
<dbReference type="InterPro" id="IPR003018">
    <property type="entry name" value="GAF"/>
</dbReference>
<dbReference type="Pfam" id="PF00072">
    <property type="entry name" value="Response_reg"/>
    <property type="match status" value="1"/>
</dbReference>
<dbReference type="SUPFAM" id="SSF55785">
    <property type="entry name" value="PYP-like sensor domain (PAS domain)"/>
    <property type="match status" value="1"/>
</dbReference>
<evidence type="ECO:0000256" key="2">
    <source>
        <dbReference type="ARBA" id="ARBA00012282"/>
    </source>
</evidence>
<dbReference type="EC" id="3.1.4.52" evidence="2"/>
<dbReference type="eggNOG" id="COG3437">
    <property type="taxonomic scope" value="Bacteria"/>
</dbReference>
<gene>
    <name evidence="13" type="ordered locus">Metme_2402</name>
</gene>
<dbReference type="SUPFAM" id="SSF55781">
    <property type="entry name" value="GAF domain-like"/>
    <property type="match status" value="1"/>
</dbReference>
<evidence type="ECO:0000259" key="12">
    <source>
        <dbReference type="PROSITE" id="PS50887"/>
    </source>
</evidence>
<dbReference type="Pfam" id="PF08448">
    <property type="entry name" value="PAS_4"/>
    <property type="match status" value="1"/>
</dbReference>
<dbReference type="eggNOG" id="COG5001">
    <property type="taxonomic scope" value="Bacteria"/>
</dbReference>
<dbReference type="PANTHER" id="PTHR44757">
    <property type="entry name" value="DIGUANYLATE CYCLASE DGCP"/>
    <property type="match status" value="1"/>
</dbReference>
<evidence type="ECO:0000256" key="3">
    <source>
        <dbReference type="ARBA" id="ARBA00022636"/>
    </source>
</evidence>
<dbReference type="Pfam" id="PF00563">
    <property type="entry name" value="EAL"/>
    <property type="match status" value="1"/>
</dbReference>
<feature type="modified residue" description="4-aspartylphosphate" evidence="7">
    <location>
        <position position="55"/>
    </location>
</feature>
<dbReference type="AlphaFoldDB" id="F9ZVZ8"/>
<protein>
    <recommendedName>
        <fullName evidence="2">cyclic-guanylate-specific phosphodiesterase</fullName>
        <ecNumber evidence="2">3.1.4.52</ecNumber>
    </recommendedName>
</protein>
<dbReference type="NCBIfam" id="TIGR00229">
    <property type="entry name" value="sensory_box"/>
    <property type="match status" value="1"/>
</dbReference>
<comment type="cofactor">
    <cofactor evidence="1">
        <name>Mg(2+)</name>
        <dbReference type="ChEBI" id="CHEBI:18420"/>
    </cofactor>
</comment>
<accession>F9ZVZ8</accession>
<dbReference type="KEGG" id="mmt:Metme_2402"/>
<dbReference type="NCBIfam" id="TIGR00254">
    <property type="entry name" value="GGDEF"/>
    <property type="match status" value="1"/>
</dbReference>
<name>F9ZVZ8_METMM</name>
<feature type="domain" description="PAS" evidence="9">
    <location>
        <begin position="159"/>
        <end position="230"/>
    </location>
</feature>
<dbReference type="Gene3D" id="3.30.70.270">
    <property type="match status" value="1"/>
</dbReference>
<dbReference type="SMART" id="SM00267">
    <property type="entry name" value="GGDEF"/>
    <property type="match status" value="1"/>
</dbReference>
<dbReference type="GO" id="GO:0016301">
    <property type="term" value="F:kinase activity"/>
    <property type="evidence" value="ECO:0007669"/>
    <property type="project" value="UniProtKB-KW"/>
</dbReference>
<feature type="domain" description="EAL" evidence="11">
    <location>
        <begin position="646"/>
        <end position="900"/>
    </location>
</feature>
<keyword evidence="7" id="KW-0597">Phosphoprotein</keyword>
<dbReference type="Pfam" id="PF13185">
    <property type="entry name" value="GAF_2"/>
    <property type="match status" value="1"/>
</dbReference>
<dbReference type="PROSITE" id="PS50112">
    <property type="entry name" value="PAS"/>
    <property type="match status" value="1"/>
</dbReference>
<dbReference type="eggNOG" id="COG2203">
    <property type="taxonomic scope" value="Bacteria"/>
</dbReference>
<dbReference type="InterPro" id="IPR013656">
    <property type="entry name" value="PAS_4"/>
</dbReference>
<evidence type="ECO:0000256" key="1">
    <source>
        <dbReference type="ARBA" id="ARBA00001946"/>
    </source>
</evidence>
<dbReference type="Pfam" id="PF00990">
    <property type="entry name" value="GGDEF"/>
    <property type="match status" value="1"/>
</dbReference>
<dbReference type="SMART" id="SM00091">
    <property type="entry name" value="PAS"/>
    <property type="match status" value="1"/>
</dbReference>
<keyword evidence="5" id="KW-0418">Kinase</keyword>
<reference evidence="13 14" key="1">
    <citation type="journal article" date="2011" name="J. Bacteriol.">
        <title>Complete Genome Sequence of the Aerobic Marine Methanotroph Methylomonas methanica MC09.</title>
        <authorList>
            <person name="Boden R."/>
            <person name="Cunliffe M."/>
            <person name="Scanlan J."/>
            <person name="Moussard H."/>
            <person name="Kits K.D."/>
            <person name="Klotz M.G."/>
            <person name="Jetten M.S."/>
            <person name="Vuilleumier S."/>
            <person name="Han J."/>
            <person name="Peters L."/>
            <person name="Mikhailova N."/>
            <person name="Teshima H."/>
            <person name="Tapia R."/>
            <person name="Kyrpides N."/>
            <person name="Ivanova N."/>
            <person name="Pagani I."/>
            <person name="Cheng J.F."/>
            <person name="Goodwin L."/>
            <person name="Han C."/>
            <person name="Hauser L."/>
            <person name="Land M.L."/>
            <person name="Lapidus A."/>
            <person name="Lucas S."/>
            <person name="Pitluck S."/>
            <person name="Woyke T."/>
            <person name="Stein L."/>
            <person name="Murrell J.C."/>
        </authorList>
    </citation>
    <scope>NUCLEOTIDE SEQUENCE [LARGE SCALE GENOMIC DNA]</scope>
    <source>
        <strain evidence="13 14">MC09</strain>
    </source>
</reference>
<evidence type="ECO:0000313" key="14">
    <source>
        <dbReference type="Proteomes" id="UP000008888"/>
    </source>
</evidence>
<dbReference type="PANTHER" id="PTHR44757:SF2">
    <property type="entry name" value="BIOFILM ARCHITECTURE MAINTENANCE PROTEIN MBAA"/>
    <property type="match status" value="1"/>
</dbReference>
<feature type="domain" description="GGDEF" evidence="12">
    <location>
        <begin position="499"/>
        <end position="637"/>
    </location>
</feature>
<dbReference type="Proteomes" id="UP000008888">
    <property type="component" value="Chromosome"/>
</dbReference>
<organism evidence="13 14">
    <name type="scientific">Methylomonas methanica (strain DSM 25384 / MC09)</name>
    <dbReference type="NCBI Taxonomy" id="857087"/>
    <lineage>
        <taxon>Bacteria</taxon>
        <taxon>Pseudomonadati</taxon>
        <taxon>Pseudomonadota</taxon>
        <taxon>Gammaproteobacteria</taxon>
        <taxon>Methylococcales</taxon>
        <taxon>Methylococcaceae</taxon>
        <taxon>Methylomonas</taxon>
    </lineage>
</organism>
<dbReference type="PROSITE" id="PS50113">
    <property type="entry name" value="PAC"/>
    <property type="match status" value="1"/>
</dbReference>
<dbReference type="CDD" id="cd00130">
    <property type="entry name" value="PAS"/>
    <property type="match status" value="1"/>
</dbReference>
<dbReference type="Gene3D" id="3.40.50.2300">
    <property type="match status" value="1"/>
</dbReference>
<dbReference type="RefSeq" id="WP_013819042.1">
    <property type="nucleotide sequence ID" value="NC_015572.1"/>
</dbReference>
<dbReference type="STRING" id="857087.Metme_2402"/>
<dbReference type="SMART" id="SM00052">
    <property type="entry name" value="EAL"/>
    <property type="match status" value="1"/>
</dbReference>
<dbReference type="PROSITE" id="PS50110">
    <property type="entry name" value="RESPONSE_REGULATORY"/>
    <property type="match status" value="1"/>
</dbReference>
<dbReference type="EMBL" id="CP002738">
    <property type="protein sequence ID" value="AEG00802.1"/>
    <property type="molecule type" value="Genomic_DNA"/>
</dbReference>
<dbReference type="PROSITE" id="PS50883">
    <property type="entry name" value="EAL"/>
    <property type="match status" value="1"/>
</dbReference>
<evidence type="ECO:0000259" key="11">
    <source>
        <dbReference type="PROSITE" id="PS50883"/>
    </source>
</evidence>
<dbReference type="InterPro" id="IPR035919">
    <property type="entry name" value="EAL_sf"/>
</dbReference>
<evidence type="ECO:0000313" key="13">
    <source>
        <dbReference type="EMBL" id="AEG00802.1"/>
    </source>
</evidence>
<dbReference type="GO" id="GO:0000160">
    <property type="term" value="P:phosphorelay signal transduction system"/>
    <property type="evidence" value="ECO:0007669"/>
    <property type="project" value="InterPro"/>
</dbReference>
<dbReference type="OrthoDB" id="9176779at2"/>
<dbReference type="InterPro" id="IPR035965">
    <property type="entry name" value="PAS-like_dom_sf"/>
</dbReference>
<proteinExistence type="predicted"/>
<dbReference type="SUPFAM" id="SSF52172">
    <property type="entry name" value="CheY-like"/>
    <property type="match status" value="1"/>
</dbReference>
<dbReference type="FunFam" id="3.20.20.450:FF:000001">
    <property type="entry name" value="Cyclic di-GMP phosphodiesterase yahA"/>
    <property type="match status" value="1"/>
</dbReference>
<evidence type="ECO:0000259" key="9">
    <source>
        <dbReference type="PROSITE" id="PS50112"/>
    </source>
</evidence>
<dbReference type="FunFam" id="3.30.70.270:FF:000001">
    <property type="entry name" value="Diguanylate cyclase domain protein"/>
    <property type="match status" value="1"/>
</dbReference>
<dbReference type="InterPro" id="IPR001633">
    <property type="entry name" value="EAL_dom"/>
</dbReference>
<evidence type="ECO:0000256" key="6">
    <source>
        <dbReference type="ARBA" id="ARBA00051114"/>
    </source>
</evidence>
<dbReference type="SUPFAM" id="SSF55073">
    <property type="entry name" value="Nucleotide cyclase"/>
    <property type="match status" value="1"/>
</dbReference>
<keyword evidence="4" id="KW-0808">Transferase</keyword>
<dbReference type="SUPFAM" id="SSF141868">
    <property type="entry name" value="EAL domain-like"/>
    <property type="match status" value="1"/>
</dbReference>
<dbReference type="InterPro" id="IPR000160">
    <property type="entry name" value="GGDEF_dom"/>
</dbReference>
<dbReference type="InterPro" id="IPR001789">
    <property type="entry name" value="Sig_transdc_resp-reg_receiver"/>
</dbReference>
<dbReference type="HOGENOM" id="CLU_000445_70_50_6"/>
<evidence type="ECO:0000259" key="8">
    <source>
        <dbReference type="PROSITE" id="PS50110"/>
    </source>
</evidence>
<comment type="catalytic activity">
    <reaction evidence="6">
        <text>3',3'-c-di-GMP + H2O = 5'-phosphoguanylyl(3'-&gt;5')guanosine + H(+)</text>
        <dbReference type="Rhea" id="RHEA:24902"/>
        <dbReference type="ChEBI" id="CHEBI:15377"/>
        <dbReference type="ChEBI" id="CHEBI:15378"/>
        <dbReference type="ChEBI" id="CHEBI:58754"/>
        <dbReference type="ChEBI" id="CHEBI:58805"/>
        <dbReference type="EC" id="3.1.4.52"/>
    </reaction>
    <physiologicalReaction direction="left-to-right" evidence="6">
        <dbReference type="Rhea" id="RHEA:24903"/>
    </physiologicalReaction>
</comment>
<dbReference type="InterPro" id="IPR000700">
    <property type="entry name" value="PAS-assoc_C"/>
</dbReference>
<reference key="2">
    <citation type="submission" date="2011-05" db="EMBL/GenBank/DDBJ databases">
        <title>Complete genome sequence of the aerobic marine methanotroph Methylomonas methanica MC09.</title>
        <authorList>
            <person name="Boden R."/>
            <person name="Cunliffe M."/>
            <person name="Scanlan J."/>
            <person name="Moussard H."/>
            <person name="Kits K.D."/>
            <person name="Klotz M."/>
            <person name="Jetten M."/>
            <person name="Vuilleumier S."/>
            <person name="Han J."/>
            <person name="Peters L."/>
            <person name="Mikhailova N."/>
            <person name="Teshima H."/>
            <person name="Tapia R."/>
            <person name="Kyrpides N."/>
            <person name="Ivanova N."/>
            <person name="Pagani I."/>
            <person name="Cheng J.-F."/>
            <person name="Goodwin L."/>
            <person name="Han C."/>
            <person name="Hauser L."/>
            <person name="Land M."/>
            <person name="Lapidus A."/>
            <person name="Lucas S."/>
            <person name="Pitluck S."/>
            <person name="Woyke T."/>
            <person name="Stein L.Y."/>
            <person name="Murrell C."/>
        </authorList>
    </citation>
    <scope>NUCLEOTIDE SEQUENCE</scope>
    <source>
        <strain>MC09</strain>
    </source>
</reference>
<feature type="domain" description="Response regulatory" evidence="8">
    <location>
        <begin position="6"/>
        <end position="122"/>
    </location>
</feature>
<dbReference type="InterPro" id="IPR000014">
    <property type="entry name" value="PAS"/>
</dbReference>
<sequence>MKTKNKILVVDDTAASLKLLSDLLKAEGYEVRAAINGDLAIESTIGNPPDLVLLDILMPGMDGFEVCRRLKANPDTRNVPVIFVSALSDTDEKVQGFGLGAVDFVTKPYQREELLSRVRTHLEIDRLRNHLEEMVLARSQQLAESEAKLRISLDELMLTNAHLHTLLHTIPELVWLKDPKGVFLACNRQFERLYGAKEAQIIGKTDYDFVGRDLADFFRENDLKAMAAGNVNANEEWLTFADDGYRGLFETLKTPMLGQDGKLIGVLGIARDITERKAAEEKIQRHMRLYAALSRCNKAIAHCSGEAELFLEICRAAVQFGGMKMAWVGMIDTDTKLITPAASFGEGAEELQYLQTSVDGDSPYGQGPTGTAIREQQPYWCQDFNNDPVTAPWKKLGQRAGWAASASLPLYQNERAIGAFVLYADQTNAFDEATRDLLVEMTMDINFALENFSLAIAQKQAEAEIERLAFYDPLTNLPNRRLLYDRLQQSIASNARHANHGAALFIDLDNFKTLNDTKGHAVGDLLLVEVAQRLLACVREGDTVARLGGDEFVVILNGLSEDASLASNQAKMVGNKMLAAINQPYVLQGFEHHCSASMGVSLFQRQNTSAEELLRYTDTALYQAKRGGRNSLLFYDPAMQAALEKRSAMESDLRVALAENQFRLFYQMQVNQSGRIVGAEVLIRWPHPRRGMISPLEFIPIAEETGLILPIGQWVLDAACAQLKIWESAPEKAMLQLAVNVSARQFHQTDFVEQVQLSLNKYSINPNRLKLELTETLVLDDIDDTIVKMHRLKKIGVSFSLDDFGTGYSSLYYLTKLPIDQLKIDQSFVRNIGLTQSDAVIVQTIIGMANNLQIENIAEGVETEEQRLFLEAHGCRLYQGYLFSKALPLESFESQCASIFRRDGTSKKQAGGSGEVSLNS</sequence>
<evidence type="ECO:0000256" key="5">
    <source>
        <dbReference type="ARBA" id="ARBA00022777"/>
    </source>
</evidence>
<dbReference type="CDD" id="cd19920">
    <property type="entry name" value="REC_PA4781-like"/>
    <property type="match status" value="1"/>
</dbReference>
<keyword evidence="3" id="KW-0973">c-di-GMP</keyword>
<dbReference type="GO" id="GO:0071732">
    <property type="term" value="P:cellular response to nitric oxide"/>
    <property type="evidence" value="ECO:0007669"/>
    <property type="project" value="UniProtKB-ARBA"/>
</dbReference>
<dbReference type="Gene3D" id="3.30.450.40">
    <property type="match status" value="1"/>
</dbReference>
<dbReference type="InterPro" id="IPR029787">
    <property type="entry name" value="Nucleotide_cyclase"/>
</dbReference>
<dbReference type="InterPro" id="IPR029016">
    <property type="entry name" value="GAF-like_dom_sf"/>
</dbReference>
<dbReference type="PROSITE" id="PS50887">
    <property type="entry name" value="GGDEF"/>
    <property type="match status" value="1"/>
</dbReference>
<dbReference type="CDD" id="cd01948">
    <property type="entry name" value="EAL"/>
    <property type="match status" value="1"/>
</dbReference>
<feature type="domain" description="PAC" evidence="10">
    <location>
        <begin position="233"/>
        <end position="285"/>
    </location>
</feature>
<dbReference type="SMART" id="SM00448">
    <property type="entry name" value="REC"/>
    <property type="match status" value="1"/>
</dbReference>
<dbReference type="CDD" id="cd01949">
    <property type="entry name" value="GGDEF"/>
    <property type="match status" value="1"/>
</dbReference>
<evidence type="ECO:0000256" key="4">
    <source>
        <dbReference type="ARBA" id="ARBA00022679"/>
    </source>
</evidence>
<dbReference type="InterPro" id="IPR043128">
    <property type="entry name" value="Rev_trsase/Diguanyl_cyclase"/>
</dbReference>
<dbReference type="InterPro" id="IPR011006">
    <property type="entry name" value="CheY-like_superfamily"/>
</dbReference>
<keyword evidence="14" id="KW-1185">Reference proteome</keyword>
<evidence type="ECO:0000256" key="7">
    <source>
        <dbReference type="PROSITE-ProRule" id="PRU00169"/>
    </source>
</evidence>
<evidence type="ECO:0000259" key="10">
    <source>
        <dbReference type="PROSITE" id="PS50113"/>
    </source>
</evidence>